<dbReference type="AlphaFoldDB" id="A0A7G4EH37"/>
<reference evidence="1 2" key="1">
    <citation type="submission" date="2020-06" db="EMBL/GenBank/DDBJ databases">
        <title>REHAB project genomes.</title>
        <authorList>
            <person name="Shaw L.P."/>
        </authorList>
    </citation>
    <scope>NUCLEOTIDE SEQUENCE [LARGE SCALE GENOMIC DNA]</scope>
    <source>
        <strain evidence="1 2">RHB30-C10</strain>
    </source>
</reference>
<dbReference type="Proteomes" id="UP000512322">
    <property type="component" value="Chromosome"/>
</dbReference>
<proteinExistence type="predicted"/>
<sequence length="50" mass="5716">MLNFTTEIRVQVNTCRTIHSIKIATLFLGETATQTFLNLRQALLNKSNFC</sequence>
<evidence type="ECO:0000313" key="2">
    <source>
        <dbReference type="Proteomes" id="UP000512322"/>
    </source>
</evidence>
<gene>
    <name evidence="1" type="ORF">HVY77_07625</name>
</gene>
<organism evidence="1 2">
    <name type="scientific">Escherichia coli</name>
    <dbReference type="NCBI Taxonomy" id="562"/>
    <lineage>
        <taxon>Bacteria</taxon>
        <taxon>Pseudomonadati</taxon>
        <taxon>Pseudomonadota</taxon>
        <taxon>Gammaproteobacteria</taxon>
        <taxon>Enterobacterales</taxon>
        <taxon>Enterobacteriaceae</taxon>
        <taxon>Escherichia</taxon>
    </lineage>
</organism>
<name>A0A7G4EH37_ECOLX</name>
<accession>A0A7G4EH37</accession>
<dbReference type="RefSeq" id="WP_152927400.1">
    <property type="nucleotide sequence ID" value="NZ_BFTY01000039.1"/>
</dbReference>
<evidence type="ECO:0000313" key="1">
    <source>
        <dbReference type="EMBL" id="QMF66892.1"/>
    </source>
</evidence>
<dbReference type="EMBL" id="CP057293">
    <property type="protein sequence ID" value="QMF66892.1"/>
    <property type="molecule type" value="Genomic_DNA"/>
</dbReference>
<protein>
    <submittedName>
        <fullName evidence="1">Uncharacterized protein</fullName>
    </submittedName>
</protein>